<reference evidence="14 15" key="1">
    <citation type="submission" date="2024-01" db="EMBL/GenBank/DDBJ databases">
        <title>The genome of the rayed Mediterranean limpet Patella caerulea (Linnaeus, 1758).</title>
        <authorList>
            <person name="Anh-Thu Weber A."/>
            <person name="Halstead-Nussloch G."/>
        </authorList>
    </citation>
    <scope>NUCLEOTIDE SEQUENCE [LARGE SCALE GENOMIC DNA]</scope>
    <source>
        <strain evidence="14">AATW-2023a</strain>
        <tissue evidence="14">Whole specimen</tissue>
    </source>
</reference>
<accession>A0AAN8FVZ6</accession>
<evidence type="ECO:0000256" key="8">
    <source>
        <dbReference type="ARBA" id="ARBA00022989"/>
    </source>
</evidence>
<dbReference type="SUPFAM" id="SSF53448">
    <property type="entry name" value="Nucleotide-diphospho-sugar transferases"/>
    <property type="match status" value="1"/>
</dbReference>
<dbReference type="GO" id="GO:0005975">
    <property type="term" value="P:carbohydrate metabolic process"/>
    <property type="evidence" value="ECO:0007669"/>
    <property type="project" value="InterPro"/>
</dbReference>
<evidence type="ECO:0000259" key="13">
    <source>
        <dbReference type="Pfam" id="PF13733"/>
    </source>
</evidence>
<proteinExistence type="inferred from homology"/>
<protein>
    <recommendedName>
        <fullName evidence="11">Beta-1,4-galactosyltransferase</fullName>
        <ecNumber evidence="11">2.4.1.-</ecNumber>
    </recommendedName>
</protein>
<keyword evidence="8 11" id="KW-1133">Transmembrane helix</keyword>
<keyword evidence="10 11" id="KW-0325">Glycoprotein</keyword>
<evidence type="ECO:0000256" key="4">
    <source>
        <dbReference type="ARBA" id="ARBA00022676"/>
    </source>
</evidence>
<sequence length="346" mass="40180">MASKTKLFKNVIINSLIFVYLSIAGFSLFNYRSHCVFTSPSTLLRLPHLDKSDSGKCRVDLDKLELIKVDIFTAPEFDFILEKNQHVKKGGVSKPVGCSALQKVAIIVPYRDRLRHLKILLNRLHAMLVKQLIEYRIFVIEQSGLDEFNRGKLMNIGYLEALKFGDFDCFVFHDADLLPENDQNLYMCDQHARHLSSAIDEMRYHVMYYNIVGGVIAINRENYQRINGYSNFYWGWGNEDDDLSARIQETGLLITRPPESIGRFKMVRHAKLSRGENSNELFFGWRGRWPEDGLNDKVGMNYTVLHLTYEPLFTNITVNIGSRPKTLPNHDSTQESLFWFLKFYYP</sequence>
<organism evidence="14 15">
    <name type="scientific">Patella caerulea</name>
    <name type="common">Rayed Mediterranean limpet</name>
    <dbReference type="NCBI Taxonomy" id="87958"/>
    <lineage>
        <taxon>Eukaryota</taxon>
        <taxon>Metazoa</taxon>
        <taxon>Spiralia</taxon>
        <taxon>Lophotrochozoa</taxon>
        <taxon>Mollusca</taxon>
        <taxon>Gastropoda</taxon>
        <taxon>Patellogastropoda</taxon>
        <taxon>Patelloidea</taxon>
        <taxon>Patellidae</taxon>
        <taxon>Patella</taxon>
    </lineage>
</organism>
<dbReference type="InterPro" id="IPR029044">
    <property type="entry name" value="Nucleotide-diphossugar_trans"/>
</dbReference>
<dbReference type="GO" id="GO:0005794">
    <property type="term" value="C:Golgi apparatus"/>
    <property type="evidence" value="ECO:0007669"/>
    <property type="project" value="TreeGrafter"/>
</dbReference>
<dbReference type="InterPro" id="IPR003859">
    <property type="entry name" value="Galactosyl_T"/>
</dbReference>
<dbReference type="EMBL" id="JAZGQO010000021">
    <property type="protein sequence ID" value="KAK6165277.1"/>
    <property type="molecule type" value="Genomic_DNA"/>
</dbReference>
<keyword evidence="5 11" id="KW-0808">Transferase</keyword>
<dbReference type="Pfam" id="PF13733">
    <property type="entry name" value="Glyco_transf_7N"/>
    <property type="match status" value="1"/>
</dbReference>
<evidence type="ECO:0000313" key="14">
    <source>
        <dbReference type="EMBL" id="KAK6165277.1"/>
    </source>
</evidence>
<dbReference type="EC" id="2.4.1.-" evidence="11"/>
<dbReference type="GO" id="GO:0033842">
    <property type="term" value="F:N-acetyl-beta-glucosaminyl-derivative 4-beta-N-acetylgalactosaminyltransferase activity"/>
    <property type="evidence" value="ECO:0007669"/>
    <property type="project" value="TreeGrafter"/>
</dbReference>
<keyword evidence="6 11" id="KW-0812">Transmembrane</keyword>
<comment type="function">
    <text evidence="11">Catalyses the transfer of galactose onto proteins or lipids.</text>
</comment>
<feature type="transmembrane region" description="Helical" evidence="11">
    <location>
        <begin position="12"/>
        <end position="31"/>
    </location>
</feature>
<keyword evidence="15" id="KW-1185">Reference proteome</keyword>
<evidence type="ECO:0000256" key="1">
    <source>
        <dbReference type="ARBA" id="ARBA00004606"/>
    </source>
</evidence>
<evidence type="ECO:0000256" key="10">
    <source>
        <dbReference type="ARBA" id="ARBA00023180"/>
    </source>
</evidence>
<dbReference type="GO" id="GO:0008378">
    <property type="term" value="F:galactosyltransferase activity"/>
    <property type="evidence" value="ECO:0007669"/>
    <property type="project" value="TreeGrafter"/>
</dbReference>
<evidence type="ECO:0000256" key="3">
    <source>
        <dbReference type="ARBA" id="ARBA00005735"/>
    </source>
</evidence>
<dbReference type="CDD" id="cd00899">
    <property type="entry name" value="b4GalT"/>
    <property type="match status" value="1"/>
</dbReference>
<feature type="domain" description="Galactosyltransferase N-terminal" evidence="13">
    <location>
        <begin position="67"/>
        <end position="189"/>
    </location>
</feature>
<evidence type="ECO:0000256" key="11">
    <source>
        <dbReference type="RuleBase" id="RU368121"/>
    </source>
</evidence>
<evidence type="ECO:0000256" key="7">
    <source>
        <dbReference type="ARBA" id="ARBA00022968"/>
    </source>
</evidence>
<dbReference type="Pfam" id="PF02709">
    <property type="entry name" value="Glyco_transf_7C"/>
    <property type="match status" value="1"/>
</dbReference>
<name>A0AAN8FVZ6_PATCE</name>
<comment type="pathway">
    <text evidence="2 11">Protein modification; protein glycosylation.</text>
</comment>
<dbReference type="InterPro" id="IPR027995">
    <property type="entry name" value="Galactosyl_T_N"/>
</dbReference>
<keyword evidence="7 11" id="KW-0735">Signal-anchor</keyword>
<dbReference type="GO" id="GO:0006688">
    <property type="term" value="P:glycosphingolipid biosynthetic process"/>
    <property type="evidence" value="ECO:0007669"/>
    <property type="project" value="TreeGrafter"/>
</dbReference>
<evidence type="ECO:0000259" key="12">
    <source>
        <dbReference type="Pfam" id="PF02709"/>
    </source>
</evidence>
<evidence type="ECO:0000256" key="2">
    <source>
        <dbReference type="ARBA" id="ARBA00004922"/>
    </source>
</evidence>
<dbReference type="AlphaFoldDB" id="A0AAN8FVZ6"/>
<comment type="caution">
    <text evidence="14">The sequence shown here is derived from an EMBL/GenBank/DDBJ whole genome shotgun (WGS) entry which is preliminary data.</text>
</comment>
<dbReference type="PRINTS" id="PR02050">
    <property type="entry name" value="B14GALTRFASE"/>
</dbReference>
<evidence type="ECO:0000256" key="5">
    <source>
        <dbReference type="ARBA" id="ARBA00022679"/>
    </source>
</evidence>
<keyword evidence="4 11" id="KW-0328">Glycosyltransferase</keyword>
<comment type="similarity">
    <text evidence="3 11">Belongs to the glycosyltransferase 7 family.</text>
</comment>
<feature type="domain" description="Galactosyltransferase C-terminal" evidence="12">
    <location>
        <begin position="193"/>
        <end position="269"/>
    </location>
</feature>
<comment type="subcellular location">
    <subcellularLocation>
        <location evidence="1">Membrane</location>
        <topology evidence="1">Single-pass type II membrane protein</topology>
    </subcellularLocation>
</comment>
<dbReference type="PANTHER" id="PTHR19300:SF57">
    <property type="entry name" value="BETA-1,4-N-ACETYLGALACTOSAMINYLTRANSFERASE"/>
    <property type="match status" value="1"/>
</dbReference>
<dbReference type="Proteomes" id="UP001347796">
    <property type="component" value="Unassembled WGS sequence"/>
</dbReference>
<gene>
    <name evidence="14" type="ORF">SNE40_022231</name>
</gene>
<evidence type="ECO:0000256" key="9">
    <source>
        <dbReference type="ARBA" id="ARBA00023136"/>
    </source>
</evidence>
<evidence type="ECO:0000313" key="15">
    <source>
        <dbReference type="Proteomes" id="UP001347796"/>
    </source>
</evidence>
<dbReference type="GO" id="GO:0016020">
    <property type="term" value="C:membrane"/>
    <property type="evidence" value="ECO:0007669"/>
    <property type="project" value="UniProtKB-SubCell"/>
</dbReference>
<evidence type="ECO:0000256" key="6">
    <source>
        <dbReference type="ARBA" id="ARBA00022692"/>
    </source>
</evidence>
<dbReference type="PANTHER" id="PTHR19300">
    <property type="entry name" value="BETA-1,4-GALACTOSYLTRANSFERASE"/>
    <property type="match status" value="1"/>
</dbReference>
<dbReference type="InterPro" id="IPR027791">
    <property type="entry name" value="Galactosyl_T_C"/>
</dbReference>
<dbReference type="Gene3D" id="3.90.550.10">
    <property type="entry name" value="Spore Coat Polysaccharide Biosynthesis Protein SpsA, Chain A"/>
    <property type="match status" value="1"/>
</dbReference>
<keyword evidence="9 11" id="KW-0472">Membrane</keyword>